<feature type="compositionally biased region" description="Basic residues" evidence="10">
    <location>
        <begin position="778"/>
        <end position="790"/>
    </location>
</feature>
<dbReference type="GO" id="GO:0016020">
    <property type="term" value="C:membrane"/>
    <property type="evidence" value="ECO:0007669"/>
    <property type="project" value="UniProtKB-SubCell"/>
</dbReference>
<organism evidence="13 14">
    <name type="scientific">Psittacicella hinzii</name>
    <dbReference type="NCBI Taxonomy" id="2028575"/>
    <lineage>
        <taxon>Bacteria</taxon>
        <taxon>Pseudomonadati</taxon>
        <taxon>Pseudomonadota</taxon>
        <taxon>Gammaproteobacteria</taxon>
        <taxon>Pasteurellales</taxon>
        <taxon>Psittacicellaceae</taxon>
        <taxon>Psittacicella</taxon>
    </lineage>
</organism>
<keyword evidence="5" id="KW-0540">Nuclease</keyword>
<keyword evidence="14" id="KW-1185">Reference proteome</keyword>
<keyword evidence="7" id="KW-0269">Exonuclease</keyword>
<dbReference type="GO" id="GO:0005829">
    <property type="term" value="C:cytosol"/>
    <property type="evidence" value="ECO:0007669"/>
    <property type="project" value="TreeGrafter"/>
</dbReference>
<keyword evidence="8" id="KW-0694">RNA-binding</keyword>
<dbReference type="Pfam" id="PF00773">
    <property type="entry name" value="RNB"/>
    <property type="match status" value="1"/>
</dbReference>
<dbReference type="InterPro" id="IPR012340">
    <property type="entry name" value="NA-bd_OB-fold"/>
</dbReference>
<evidence type="ECO:0000256" key="3">
    <source>
        <dbReference type="ARBA" id="ARBA00012163"/>
    </source>
</evidence>
<proteinExistence type="predicted"/>
<dbReference type="SUPFAM" id="SSF50249">
    <property type="entry name" value="Nucleic acid-binding proteins"/>
    <property type="match status" value="2"/>
</dbReference>
<name>A0A3A1YBZ1_9GAMM</name>
<dbReference type="InterPro" id="IPR003029">
    <property type="entry name" value="S1_domain"/>
</dbReference>
<dbReference type="GO" id="GO:0006402">
    <property type="term" value="P:mRNA catabolic process"/>
    <property type="evidence" value="ECO:0007669"/>
    <property type="project" value="TreeGrafter"/>
</dbReference>
<comment type="catalytic activity">
    <reaction evidence="1">
        <text>Exonucleolytic cleavage in the 3'- to 5'-direction to yield nucleoside 5'-phosphates.</text>
        <dbReference type="EC" id="3.1.13.1"/>
    </reaction>
</comment>
<dbReference type="SMART" id="SM00955">
    <property type="entry name" value="RNB"/>
    <property type="match status" value="1"/>
</dbReference>
<evidence type="ECO:0000256" key="8">
    <source>
        <dbReference type="ARBA" id="ARBA00022884"/>
    </source>
</evidence>
<protein>
    <recommendedName>
        <fullName evidence="3">exoribonuclease II</fullName>
        <ecNumber evidence="3">3.1.13.1</ecNumber>
    </recommendedName>
</protein>
<dbReference type="PANTHER" id="PTHR23355">
    <property type="entry name" value="RIBONUCLEASE"/>
    <property type="match status" value="1"/>
</dbReference>
<feature type="domain" description="S1 motif" evidence="11">
    <location>
        <begin position="660"/>
        <end position="731"/>
    </location>
</feature>
<feature type="region of interest" description="Disordered" evidence="10">
    <location>
        <begin position="771"/>
        <end position="790"/>
    </location>
</feature>
<dbReference type="InterPro" id="IPR010908">
    <property type="entry name" value="Longin_dom"/>
</dbReference>
<dbReference type="NCBIfam" id="TIGR00358">
    <property type="entry name" value="3_prime_RNase"/>
    <property type="match status" value="1"/>
</dbReference>
<evidence type="ECO:0000256" key="1">
    <source>
        <dbReference type="ARBA" id="ARBA00001849"/>
    </source>
</evidence>
<evidence type="ECO:0000256" key="6">
    <source>
        <dbReference type="ARBA" id="ARBA00022801"/>
    </source>
</evidence>
<evidence type="ECO:0000256" key="2">
    <source>
        <dbReference type="ARBA" id="ARBA00004370"/>
    </source>
</evidence>
<gene>
    <name evidence="13" type="ORF">CKF58_07410</name>
</gene>
<feature type="domain" description="Longin" evidence="12">
    <location>
        <begin position="556"/>
        <end position="658"/>
    </location>
</feature>
<dbReference type="PROSITE" id="PS01175">
    <property type="entry name" value="RIBONUCLEASE_II"/>
    <property type="match status" value="1"/>
</dbReference>
<keyword evidence="9" id="KW-0472">Membrane</keyword>
<dbReference type="InterPro" id="IPR050180">
    <property type="entry name" value="RNR_Ribonuclease"/>
</dbReference>
<evidence type="ECO:0000313" key="14">
    <source>
        <dbReference type="Proteomes" id="UP000265916"/>
    </source>
</evidence>
<dbReference type="EMBL" id="NRJG01000164">
    <property type="protein sequence ID" value="RIY34896.1"/>
    <property type="molecule type" value="Genomic_DNA"/>
</dbReference>
<accession>A0A3A1YBZ1</accession>
<evidence type="ECO:0000256" key="7">
    <source>
        <dbReference type="ARBA" id="ARBA00022839"/>
    </source>
</evidence>
<dbReference type="EC" id="3.1.13.1" evidence="3"/>
<keyword evidence="4" id="KW-0963">Cytoplasm</keyword>
<evidence type="ECO:0000256" key="9">
    <source>
        <dbReference type="ARBA" id="ARBA00023136"/>
    </source>
</evidence>
<dbReference type="PROSITE" id="PS50126">
    <property type="entry name" value="S1"/>
    <property type="match status" value="1"/>
</dbReference>
<dbReference type="AlphaFoldDB" id="A0A3A1YBZ1"/>
<evidence type="ECO:0000256" key="4">
    <source>
        <dbReference type="ARBA" id="ARBA00022490"/>
    </source>
</evidence>
<evidence type="ECO:0000256" key="5">
    <source>
        <dbReference type="ARBA" id="ARBA00022722"/>
    </source>
</evidence>
<dbReference type="InterPro" id="IPR004476">
    <property type="entry name" value="RNase_II/RNase_R"/>
</dbReference>
<dbReference type="PROSITE" id="PS50859">
    <property type="entry name" value="LONGIN"/>
    <property type="match status" value="1"/>
</dbReference>
<comment type="subcellular location">
    <subcellularLocation>
        <location evidence="2">Membrane</location>
    </subcellularLocation>
</comment>
<dbReference type="InterPro" id="IPR001900">
    <property type="entry name" value="RNase_II/R"/>
</dbReference>
<comment type="caution">
    <text evidence="13">The sequence shown here is derived from an EMBL/GenBank/DDBJ whole genome shotgun (WGS) entry which is preliminary data.</text>
</comment>
<dbReference type="GO" id="GO:0008859">
    <property type="term" value="F:exoribonuclease II activity"/>
    <property type="evidence" value="ECO:0007669"/>
    <property type="project" value="UniProtKB-EC"/>
</dbReference>
<sequence>MLYDLISSKTTQDFFKQMVFRNQHDLYLSLSQQFSGFKQYSAEQVYQALTDLNWIYETQFGLYVYPGKKRCRLFRMSVTQAGSGFASEITEEEAQRNDFFKKEKKDTDIFFHPGTVDSLHLLDGDIFYSDIVQYGADQLDNVFIFKKMSENQVVCDIRKNTQTFAPTNFLAYVPALNHINLINVIASKKIEEEYDKKPGFLGIIKQVRELSFKPQGGFKVVKNNFVLERFFNSESEIENTINSILAKFNLESTFPDIVVEQARSFGDHVPEYDRQVRKDLTHLNFVTIDGEDARDFDDAVYCEPLNDGSGWKLYVAIADVSYYVREDTALNTNACKRATSIYFPTKVVPMLPEELSNGLCSINPHVKRFTLCCEMIIDRKGKLKTYDFYQACIISKNRFTYNQVQDIIDSKYTDLRYSTPELNNDIRNLNCLYQALLKARDKRGALVIETSEPKFKFNPDGSIAEIYFLERKDAHKLIEELMIITNVAAAKFVDDHAALAPNRNHAQPPLERVVALNQSLYKYGYEISPYPDSHEYNELLEKINNLTEDRDLLNSLVLRSLPRALYEVNSTGHFGLALDKYAQFTSPIRRYPDLLLHRVIKSIIFAKNEQAIQEQGGYVYDYDRMDKLCFDCSSTEYKVEKASYDFLDWIKCRFMERFLGKDFIGVISTVAKNGVFVRIPEYQIDGFLSFNSSTPNRALAKLKETAEIRQRLHITVHRISLHDRKLEFILASDKRKPVTELEHKFYYPGQLGHEYYSNKANRKAESNNYWDKYGNKGKSYKRNKRKKFKG</sequence>
<reference evidence="13 14" key="1">
    <citation type="submission" date="2017-08" db="EMBL/GenBank/DDBJ databases">
        <title>Reclassification of Bisgaard taxon 37 and 44.</title>
        <authorList>
            <person name="Christensen H."/>
        </authorList>
    </citation>
    <scope>NUCLEOTIDE SEQUENCE [LARGE SCALE GENOMIC DNA]</scope>
    <source>
        <strain evidence="13 14">111</strain>
    </source>
</reference>
<evidence type="ECO:0000256" key="10">
    <source>
        <dbReference type="SAM" id="MobiDB-lite"/>
    </source>
</evidence>
<evidence type="ECO:0000259" key="11">
    <source>
        <dbReference type="PROSITE" id="PS50126"/>
    </source>
</evidence>
<dbReference type="RefSeq" id="WP_119532515.1">
    <property type="nucleotide sequence ID" value="NZ_JBHSSP010000020.1"/>
</dbReference>
<dbReference type="GO" id="GO:0003723">
    <property type="term" value="F:RNA binding"/>
    <property type="evidence" value="ECO:0007669"/>
    <property type="project" value="UniProtKB-KW"/>
</dbReference>
<evidence type="ECO:0000259" key="12">
    <source>
        <dbReference type="PROSITE" id="PS50859"/>
    </source>
</evidence>
<keyword evidence="6" id="KW-0378">Hydrolase</keyword>
<evidence type="ECO:0000313" key="13">
    <source>
        <dbReference type="EMBL" id="RIY34896.1"/>
    </source>
</evidence>
<dbReference type="PANTHER" id="PTHR23355:SF9">
    <property type="entry name" value="DIS3-LIKE EXONUCLEASE 2"/>
    <property type="match status" value="1"/>
</dbReference>
<dbReference type="Proteomes" id="UP000265916">
    <property type="component" value="Unassembled WGS sequence"/>
</dbReference>
<dbReference type="InterPro" id="IPR022966">
    <property type="entry name" value="RNase_II/R_CS"/>
</dbReference>
<dbReference type="OrthoDB" id="9764149at2"/>